<sequence>MPRHIVPLPPESTDTPDIRVVRRDPDGARSWMAAICGPHWLKVSSPGQLQFQHSGNVLKSMSTTMGFIEYGTDVTVGIDTETPLNCYSVSLPVSGQQELSVRGELLVSDHDTGVIVSPDARQELTIAGNCRKMLVAIPRPAVRQVLEELLQHPVDKPLVFEPGMDAANGRQASWWRMVRHMIGELESSAADLYGNAVFSSDLEKALIKGLILSQPSNYSAELERALGIKLPHYLLRARDFIHAQAREDLALEDIEVVAGVSRYKLFEGFRQYCGMSPMAYLKKFRLEQVRRALITDRGSGNVSSIAMDWGFTHLGRFSIEYRKLFGETPSQTLGRHQAKAAG</sequence>
<keyword evidence="2" id="KW-0238">DNA-binding</keyword>
<dbReference type="SMART" id="SM00342">
    <property type="entry name" value="HTH_ARAC"/>
    <property type="match status" value="1"/>
</dbReference>
<reference evidence="6" key="1">
    <citation type="journal article" date="2019" name="Int. J. Syst. Evol. Microbiol.">
        <title>The Global Catalogue of Microorganisms (GCM) 10K type strain sequencing project: providing services to taxonomists for standard genome sequencing and annotation.</title>
        <authorList>
            <consortium name="The Broad Institute Genomics Platform"/>
            <consortium name="The Broad Institute Genome Sequencing Center for Infectious Disease"/>
            <person name="Wu L."/>
            <person name="Ma J."/>
        </authorList>
    </citation>
    <scope>NUCLEOTIDE SEQUENCE [LARGE SCALE GENOMIC DNA]</scope>
    <source>
        <strain evidence="6">SHR3</strain>
    </source>
</reference>
<dbReference type="PROSITE" id="PS00041">
    <property type="entry name" value="HTH_ARAC_FAMILY_1"/>
    <property type="match status" value="1"/>
</dbReference>
<dbReference type="InterPro" id="IPR018060">
    <property type="entry name" value="HTH_AraC"/>
</dbReference>
<feature type="domain" description="HTH araC/xylS-type" evidence="4">
    <location>
        <begin position="235"/>
        <end position="335"/>
    </location>
</feature>
<keyword evidence="3" id="KW-0804">Transcription</keyword>
<accession>A0ABW1AX83</accession>
<dbReference type="InterPro" id="IPR009057">
    <property type="entry name" value="Homeodomain-like_sf"/>
</dbReference>
<dbReference type="Pfam" id="PF14525">
    <property type="entry name" value="AraC_binding_2"/>
    <property type="match status" value="1"/>
</dbReference>
<dbReference type="Gene3D" id="1.10.10.60">
    <property type="entry name" value="Homeodomain-like"/>
    <property type="match status" value="1"/>
</dbReference>
<gene>
    <name evidence="5" type="ORF">ACFPTN_19375</name>
</gene>
<keyword evidence="1" id="KW-0805">Transcription regulation</keyword>
<dbReference type="PANTHER" id="PTHR46796">
    <property type="entry name" value="HTH-TYPE TRANSCRIPTIONAL ACTIVATOR RHAS-RELATED"/>
    <property type="match status" value="1"/>
</dbReference>
<comment type="caution">
    <text evidence="5">The sequence shown here is derived from an EMBL/GenBank/DDBJ whole genome shotgun (WGS) entry which is preliminary data.</text>
</comment>
<evidence type="ECO:0000256" key="2">
    <source>
        <dbReference type="ARBA" id="ARBA00023125"/>
    </source>
</evidence>
<name>A0ABW1AX83_9RHOO</name>
<dbReference type="InterPro" id="IPR018062">
    <property type="entry name" value="HTH_AraC-typ_CS"/>
</dbReference>
<evidence type="ECO:0000256" key="1">
    <source>
        <dbReference type="ARBA" id="ARBA00023015"/>
    </source>
</evidence>
<evidence type="ECO:0000259" key="4">
    <source>
        <dbReference type="PROSITE" id="PS01124"/>
    </source>
</evidence>
<dbReference type="SUPFAM" id="SSF46689">
    <property type="entry name" value="Homeodomain-like"/>
    <property type="match status" value="2"/>
</dbReference>
<dbReference type="Proteomes" id="UP001595974">
    <property type="component" value="Unassembled WGS sequence"/>
</dbReference>
<dbReference type="InterPro" id="IPR050204">
    <property type="entry name" value="AraC_XylS_family_regulators"/>
</dbReference>
<evidence type="ECO:0000256" key="3">
    <source>
        <dbReference type="ARBA" id="ARBA00023163"/>
    </source>
</evidence>
<keyword evidence="6" id="KW-1185">Reference proteome</keyword>
<evidence type="ECO:0000313" key="5">
    <source>
        <dbReference type="EMBL" id="MFC5771543.1"/>
    </source>
</evidence>
<dbReference type="Pfam" id="PF12833">
    <property type="entry name" value="HTH_18"/>
    <property type="match status" value="1"/>
</dbReference>
<dbReference type="EMBL" id="JBHSOG010000095">
    <property type="protein sequence ID" value="MFC5771543.1"/>
    <property type="molecule type" value="Genomic_DNA"/>
</dbReference>
<dbReference type="InterPro" id="IPR035418">
    <property type="entry name" value="AraC-bd_2"/>
</dbReference>
<evidence type="ECO:0000313" key="6">
    <source>
        <dbReference type="Proteomes" id="UP001595974"/>
    </source>
</evidence>
<dbReference type="RefSeq" id="WP_198363308.1">
    <property type="nucleotide sequence ID" value="NZ_JBHSOG010000095.1"/>
</dbReference>
<dbReference type="PANTHER" id="PTHR46796:SF12">
    <property type="entry name" value="HTH-TYPE DNA-BINDING TRANSCRIPTIONAL ACTIVATOR EUTR"/>
    <property type="match status" value="1"/>
</dbReference>
<organism evidence="5 6">
    <name type="scientific">Thauera sinica</name>
    <dbReference type="NCBI Taxonomy" id="2665146"/>
    <lineage>
        <taxon>Bacteria</taxon>
        <taxon>Pseudomonadati</taxon>
        <taxon>Pseudomonadota</taxon>
        <taxon>Betaproteobacteria</taxon>
        <taxon>Rhodocyclales</taxon>
        <taxon>Zoogloeaceae</taxon>
        <taxon>Thauera</taxon>
    </lineage>
</organism>
<dbReference type="PROSITE" id="PS01124">
    <property type="entry name" value="HTH_ARAC_FAMILY_2"/>
    <property type="match status" value="1"/>
</dbReference>
<protein>
    <submittedName>
        <fullName evidence="5">AraC family transcriptional regulator</fullName>
    </submittedName>
</protein>
<proteinExistence type="predicted"/>